<gene>
    <name evidence="1" type="ORF">EXIGLDRAFT_693095</name>
</gene>
<proteinExistence type="predicted"/>
<dbReference type="Proteomes" id="UP000077266">
    <property type="component" value="Unassembled WGS sequence"/>
</dbReference>
<accession>A0A165HJF7</accession>
<sequence length="254" mass="28520">MCPEGGELIVSHAHLLAVLDVLSFRRNSSGWPLVGIWANHTKAEREAIGQLGPPPECIARKQAVKLESWEALERGTLHDRGTVWPLDFKSLDGMELVDIHLSAKSLMLDFKKCVLDVRVPGLSQRTFKIIMALEFPDYVLALLTKDLLAKPAWSKQHPAFPPDVFPGFETDLDNLPIPHEWWQLLAERVHIVLKKGPAKCTALAICAFRTTYAKYFPGLGLSPSLTVGEVVGDPSRFARFVEAYYVFMFRAKRD</sequence>
<dbReference type="AlphaFoldDB" id="A0A165HJF7"/>
<keyword evidence="2" id="KW-1185">Reference proteome</keyword>
<organism evidence="1 2">
    <name type="scientific">Exidia glandulosa HHB12029</name>
    <dbReference type="NCBI Taxonomy" id="1314781"/>
    <lineage>
        <taxon>Eukaryota</taxon>
        <taxon>Fungi</taxon>
        <taxon>Dikarya</taxon>
        <taxon>Basidiomycota</taxon>
        <taxon>Agaricomycotina</taxon>
        <taxon>Agaricomycetes</taxon>
        <taxon>Auriculariales</taxon>
        <taxon>Exidiaceae</taxon>
        <taxon>Exidia</taxon>
    </lineage>
</organism>
<evidence type="ECO:0000313" key="1">
    <source>
        <dbReference type="EMBL" id="KZV92061.1"/>
    </source>
</evidence>
<dbReference type="InParanoid" id="A0A165HJF7"/>
<dbReference type="OrthoDB" id="3268838at2759"/>
<name>A0A165HJF7_EXIGL</name>
<reference evidence="1 2" key="1">
    <citation type="journal article" date="2016" name="Mol. Biol. Evol.">
        <title>Comparative Genomics of Early-Diverging Mushroom-Forming Fungi Provides Insights into the Origins of Lignocellulose Decay Capabilities.</title>
        <authorList>
            <person name="Nagy L.G."/>
            <person name="Riley R."/>
            <person name="Tritt A."/>
            <person name="Adam C."/>
            <person name="Daum C."/>
            <person name="Floudas D."/>
            <person name="Sun H."/>
            <person name="Yadav J.S."/>
            <person name="Pangilinan J."/>
            <person name="Larsson K.H."/>
            <person name="Matsuura K."/>
            <person name="Barry K."/>
            <person name="Labutti K."/>
            <person name="Kuo R."/>
            <person name="Ohm R.A."/>
            <person name="Bhattacharya S.S."/>
            <person name="Shirouzu T."/>
            <person name="Yoshinaga Y."/>
            <person name="Martin F.M."/>
            <person name="Grigoriev I.V."/>
            <person name="Hibbett D.S."/>
        </authorList>
    </citation>
    <scope>NUCLEOTIDE SEQUENCE [LARGE SCALE GENOMIC DNA]</scope>
    <source>
        <strain evidence="1 2">HHB12029</strain>
    </source>
</reference>
<dbReference type="EMBL" id="KV426015">
    <property type="protein sequence ID" value="KZV92061.1"/>
    <property type="molecule type" value="Genomic_DNA"/>
</dbReference>
<protein>
    <submittedName>
        <fullName evidence="1">Uncharacterized protein</fullName>
    </submittedName>
</protein>
<evidence type="ECO:0000313" key="2">
    <source>
        <dbReference type="Proteomes" id="UP000077266"/>
    </source>
</evidence>